<keyword evidence="8" id="KW-1185">Reference proteome</keyword>
<evidence type="ECO:0000256" key="5">
    <source>
        <dbReference type="ARBA" id="ARBA00023136"/>
    </source>
</evidence>
<organism evidence="7 8">
    <name type="scientific">Phreatobacter cathodiphilus</name>
    <dbReference type="NCBI Taxonomy" id="1868589"/>
    <lineage>
        <taxon>Bacteria</taxon>
        <taxon>Pseudomonadati</taxon>
        <taxon>Pseudomonadota</taxon>
        <taxon>Alphaproteobacteria</taxon>
        <taxon>Hyphomicrobiales</taxon>
        <taxon>Phreatobacteraceae</taxon>
        <taxon>Phreatobacter</taxon>
    </lineage>
</organism>
<dbReference type="KEGG" id="phr:C6569_00140"/>
<dbReference type="InterPro" id="IPR045214">
    <property type="entry name" value="Surf1/Surf4"/>
</dbReference>
<evidence type="ECO:0000256" key="4">
    <source>
        <dbReference type="ARBA" id="ARBA00022989"/>
    </source>
</evidence>
<evidence type="ECO:0000256" key="6">
    <source>
        <dbReference type="RuleBase" id="RU363076"/>
    </source>
</evidence>
<feature type="transmembrane region" description="Helical" evidence="6">
    <location>
        <begin position="240"/>
        <end position="260"/>
    </location>
</feature>
<accession>A0A2S0N655</accession>
<comment type="subcellular location">
    <subcellularLocation>
        <location evidence="6">Cell membrane</location>
        <topology evidence="6">Multi-pass membrane protein</topology>
    </subcellularLocation>
    <subcellularLocation>
        <location evidence="1">Membrane</location>
    </subcellularLocation>
</comment>
<keyword evidence="3 6" id="KW-0812">Transmembrane</keyword>
<evidence type="ECO:0000313" key="7">
    <source>
        <dbReference type="EMBL" id="AVO43618.1"/>
    </source>
</evidence>
<dbReference type="AlphaFoldDB" id="A0A2S0N655"/>
<dbReference type="PANTHER" id="PTHR23427:SF2">
    <property type="entry name" value="SURFEIT LOCUS PROTEIN 1"/>
    <property type="match status" value="1"/>
</dbReference>
<keyword evidence="4 6" id="KW-1133">Transmembrane helix</keyword>
<dbReference type="CDD" id="cd06662">
    <property type="entry name" value="SURF1"/>
    <property type="match status" value="1"/>
</dbReference>
<evidence type="ECO:0000256" key="2">
    <source>
        <dbReference type="ARBA" id="ARBA00007165"/>
    </source>
</evidence>
<dbReference type="OrthoDB" id="6079986at2"/>
<reference evidence="7 8" key="1">
    <citation type="submission" date="2018-03" db="EMBL/GenBank/DDBJ databases">
        <title>Genome sequencing of Phreatobacter sp.</title>
        <authorList>
            <person name="Kim S.-J."/>
            <person name="Heo J."/>
            <person name="Kwon S.-W."/>
        </authorList>
    </citation>
    <scope>NUCLEOTIDE SEQUENCE [LARGE SCALE GENOMIC DNA]</scope>
    <source>
        <strain evidence="7 8">S-12</strain>
    </source>
</reference>
<evidence type="ECO:0000256" key="1">
    <source>
        <dbReference type="ARBA" id="ARBA00004370"/>
    </source>
</evidence>
<comment type="similarity">
    <text evidence="2 6">Belongs to the SURF1 family.</text>
</comment>
<evidence type="ECO:0000313" key="8">
    <source>
        <dbReference type="Proteomes" id="UP000237889"/>
    </source>
</evidence>
<protein>
    <recommendedName>
        <fullName evidence="6">SURF1-like protein</fullName>
    </recommendedName>
</protein>
<dbReference type="PROSITE" id="PS50895">
    <property type="entry name" value="SURF1"/>
    <property type="match status" value="1"/>
</dbReference>
<proteinExistence type="inferred from homology"/>
<name>A0A2S0N655_9HYPH</name>
<evidence type="ECO:0000256" key="3">
    <source>
        <dbReference type="ARBA" id="ARBA00022692"/>
    </source>
</evidence>
<dbReference type="RefSeq" id="WP_106746948.1">
    <property type="nucleotide sequence ID" value="NZ_CP027668.1"/>
</dbReference>
<dbReference type="InterPro" id="IPR002994">
    <property type="entry name" value="Surf1/Shy1"/>
</dbReference>
<dbReference type="Proteomes" id="UP000237889">
    <property type="component" value="Chromosome"/>
</dbReference>
<dbReference type="EMBL" id="CP027668">
    <property type="protein sequence ID" value="AVO43618.1"/>
    <property type="molecule type" value="Genomic_DNA"/>
</dbReference>
<dbReference type="GO" id="GO:0005886">
    <property type="term" value="C:plasma membrane"/>
    <property type="evidence" value="ECO:0007669"/>
    <property type="project" value="UniProtKB-SubCell"/>
</dbReference>
<gene>
    <name evidence="7" type="ORF">C6569_00140</name>
</gene>
<dbReference type="PANTHER" id="PTHR23427">
    <property type="entry name" value="SURFEIT LOCUS PROTEIN"/>
    <property type="match status" value="1"/>
</dbReference>
<keyword evidence="6" id="KW-1003">Cell membrane</keyword>
<sequence>MTSTPGRPVPIASPPPAARPRSLVVPAIAALLALGILVGLGSWQVSRLAWKNGLIAQVEQRTRAPAIPLPGREAWPRMSAARDEYRKVTVTGHFRHDAEAYLYHVAGDSRQADRTRPQGQGYFVLTPLVTAAGDTVLVNRGFVPTDRRDPATRAAGQVEGEVAVTGLVRYPEERGLFAAPDDSARRTFYTRDLAVIGRSLGLDPARTAPFSVDADATPVPGGLPVGGETRLVFANRHFEYALTWFGLALTLVGVFGAYAFQRLRRR</sequence>
<dbReference type="Pfam" id="PF02104">
    <property type="entry name" value="SURF1"/>
    <property type="match status" value="1"/>
</dbReference>
<feature type="transmembrane region" description="Helical" evidence="6">
    <location>
        <begin position="23"/>
        <end position="43"/>
    </location>
</feature>
<keyword evidence="5 6" id="KW-0472">Membrane</keyword>